<dbReference type="InterPro" id="IPR010730">
    <property type="entry name" value="HET"/>
</dbReference>
<accession>A0A7U2NPB8</accession>
<feature type="region of interest" description="Disordered" evidence="1">
    <location>
        <begin position="1"/>
        <end position="45"/>
    </location>
</feature>
<organism evidence="3 4">
    <name type="scientific">Phaeosphaeria nodorum (strain SN15 / ATCC MYA-4574 / FGSC 10173)</name>
    <name type="common">Glume blotch fungus</name>
    <name type="synonym">Parastagonospora nodorum</name>
    <dbReference type="NCBI Taxonomy" id="321614"/>
    <lineage>
        <taxon>Eukaryota</taxon>
        <taxon>Fungi</taxon>
        <taxon>Dikarya</taxon>
        <taxon>Ascomycota</taxon>
        <taxon>Pezizomycotina</taxon>
        <taxon>Dothideomycetes</taxon>
        <taxon>Pleosporomycetidae</taxon>
        <taxon>Pleosporales</taxon>
        <taxon>Pleosporineae</taxon>
        <taxon>Phaeosphaeriaceae</taxon>
        <taxon>Parastagonospora</taxon>
    </lineage>
</organism>
<sequence>MSQSQTSISLKRSATTATGKETRPNKRPRPMISPTQELDGELTNDPLLNSLGPGGLCKPCAALQLDQATIEERGGKYMNSIHLYTFKKIDERCRFCRLLAKTIEEYNILPSRFYSNYKLVAKRAEGVREFLYELSGNGSGWLLPMPEHLPDMPPVQRPYLENEQTRNVDWWILRQWLSCCEKEHTTTCESALSVSLSGFAVIDCLTRKVVTAPPYCRFAALSYVWGAEAVPEVLSNIPTPAPPLIEDAMTCTRALGLQYLWIDRYCIDQKAKTKKTLIHNMDRIYTGAAVTIINAVGEGSSCGLPGVSYVPRHRHPSVKVGKRRVAILPNTIMEIKQSKWSRRAWTFQEGLLSRRRLVFTSSQVYFQCQETYHWEMIETRAFSCRRINLSQWASEGLEATLQPKTCLFPIMNFRSDASRLNALIEEYLRRDISYDSDILNAILGILRSVCSHIWGLTWSAETKDALSEKHDLLEALLWQPRYDPNSIITKRKGFPSWSWAAFKGITGLDQGSIDQKNTLLPHEPPVDVSIQDLNGHKYSVYEYRQAMQKNYDIYQFKPSLFLTGWILPVKLRAYAVQWTPKLSPGQPMDLLVLDSSLSRLIGIATIMTAVLEHTITDLKTVFDQDWLMLSFQDHENRSFAPGLLLKPMSPTSGERLGVVRPPTRKMRRIFESLSVSPAPLCSKACTIELV</sequence>
<dbReference type="PANTHER" id="PTHR33112">
    <property type="entry name" value="DOMAIN PROTEIN, PUTATIVE-RELATED"/>
    <property type="match status" value="1"/>
</dbReference>
<dbReference type="Pfam" id="PF06985">
    <property type="entry name" value="HET"/>
    <property type="match status" value="1"/>
</dbReference>
<dbReference type="Proteomes" id="UP000663193">
    <property type="component" value="Chromosome 19"/>
</dbReference>
<proteinExistence type="predicted"/>
<dbReference type="PANTHER" id="PTHR33112:SF1">
    <property type="entry name" value="HETEROKARYON INCOMPATIBILITY DOMAIN-CONTAINING PROTEIN"/>
    <property type="match status" value="1"/>
</dbReference>
<dbReference type="OrthoDB" id="5428863at2759"/>
<dbReference type="VEuPathDB" id="FungiDB:JI435_058650"/>
<dbReference type="EMBL" id="CP069041">
    <property type="protein sequence ID" value="QRD05581.1"/>
    <property type="molecule type" value="Genomic_DNA"/>
</dbReference>
<evidence type="ECO:0000256" key="1">
    <source>
        <dbReference type="SAM" id="MobiDB-lite"/>
    </source>
</evidence>
<gene>
    <name evidence="3" type="ORF">JI435_058650</name>
</gene>
<protein>
    <recommendedName>
        <fullName evidence="2">Heterokaryon incompatibility domain-containing protein</fullName>
    </recommendedName>
</protein>
<feature type="domain" description="Heterokaryon incompatibility" evidence="2">
    <location>
        <begin position="218"/>
        <end position="349"/>
    </location>
</feature>
<evidence type="ECO:0000259" key="2">
    <source>
        <dbReference type="Pfam" id="PF06985"/>
    </source>
</evidence>
<dbReference type="AlphaFoldDB" id="A0A7U2NPB8"/>
<keyword evidence="4" id="KW-1185">Reference proteome</keyword>
<reference evidence="4" key="1">
    <citation type="journal article" date="2021" name="BMC Genomics">
        <title>Chromosome-level genome assembly and manually-curated proteome of model necrotroph Parastagonospora nodorum Sn15 reveals a genome-wide trove of candidate effector homologs, and redundancy of virulence-related functions within an accessory chromosome.</title>
        <authorList>
            <person name="Bertazzoni S."/>
            <person name="Jones D.A.B."/>
            <person name="Phan H.T."/>
            <person name="Tan K.-C."/>
            <person name="Hane J.K."/>
        </authorList>
    </citation>
    <scope>NUCLEOTIDE SEQUENCE [LARGE SCALE GENOMIC DNA]</scope>
    <source>
        <strain evidence="4">SN15 / ATCC MYA-4574 / FGSC 10173)</strain>
    </source>
</reference>
<evidence type="ECO:0000313" key="4">
    <source>
        <dbReference type="Proteomes" id="UP000663193"/>
    </source>
</evidence>
<evidence type="ECO:0000313" key="3">
    <source>
        <dbReference type="EMBL" id="QRD05581.1"/>
    </source>
</evidence>
<feature type="compositionally biased region" description="Polar residues" evidence="1">
    <location>
        <begin position="1"/>
        <end position="19"/>
    </location>
</feature>
<name>A0A7U2NPB8_PHANO</name>